<evidence type="ECO:0000256" key="1">
    <source>
        <dbReference type="SAM" id="MobiDB-lite"/>
    </source>
</evidence>
<feature type="compositionally biased region" description="Polar residues" evidence="1">
    <location>
        <begin position="1"/>
        <end position="18"/>
    </location>
</feature>
<feature type="region of interest" description="Disordered" evidence="1">
    <location>
        <begin position="1"/>
        <end position="25"/>
    </location>
</feature>
<protein>
    <submittedName>
        <fullName evidence="2">Uncharacterized protein</fullName>
    </submittedName>
</protein>
<feature type="non-terminal residue" evidence="2">
    <location>
        <position position="1"/>
    </location>
</feature>
<dbReference type="Proteomes" id="UP000485058">
    <property type="component" value="Unassembled WGS sequence"/>
</dbReference>
<name>A0A699Y7V3_HAELA</name>
<sequence length="285" mass="31332">MQCQTNKNAVPDQEPQQEQHLRSAAFLPWQERRERSDAATRSNLEQRLAAQMTALQSTRRFPPEATSAFLEALNAAHHPLALYPPQQIRTDSFSQAFFDYLRPIDRLLSMPSLLPQCSDLQAKLPRGAFSDCPICALVQGELEVKLGNLCSRAFAEGVTDETAAIAACKDSHLTPKTSHVGQWVDQQLRLKALEAMASGKGQAPTRLPSISLSTDMAQLQLRGLRGPHEQRMAVHGARDSARLKCMELETAHGVHALEKEKHGSAEGESPLNARGLVLMVEGQVS</sequence>
<gene>
    <name evidence="2" type="ORF">HaLaN_00733</name>
</gene>
<proteinExistence type="predicted"/>
<organism evidence="2 3">
    <name type="scientific">Haematococcus lacustris</name>
    <name type="common">Green alga</name>
    <name type="synonym">Haematococcus pluvialis</name>
    <dbReference type="NCBI Taxonomy" id="44745"/>
    <lineage>
        <taxon>Eukaryota</taxon>
        <taxon>Viridiplantae</taxon>
        <taxon>Chlorophyta</taxon>
        <taxon>core chlorophytes</taxon>
        <taxon>Chlorophyceae</taxon>
        <taxon>CS clade</taxon>
        <taxon>Chlamydomonadales</taxon>
        <taxon>Haematococcaceae</taxon>
        <taxon>Haematococcus</taxon>
    </lineage>
</organism>
<evidence type="ECO:0000313" key="2">
    <source>
        <dbReference type="EMBL" id="GFH06153.1"/>
    </source>
</evidence>
<comment type="caution">
    <text evidence="2">The sequence shown here is derived from an EMBL/GenBank/DDBJ whole genome shotgun (WGS) entry which is preliminary data.</text>
</comment>
<accession>A0A699Y7V3</accession>
<feature type="non-terminal residue" evidence="2">
    <location>
        <position position="285"/>
    </location>
</feature>
<evidence type="ECO:0000313" key="3">
    <source>
        <dbReference type="Proteomes" id="UP000485058"/>
    </source>
</evidence>
<dbReference type="EMBL" id="BLLF01000024">
    <property type="protein sequence ID" value="GFH06153.1"/>
    <property type="molecule type" value="Genomic_DNA"/>
</dbReference>
<keyword evidence="3" id="KW-1185">Reference proteome</keyword>
<dbReference type="AlphaFoldDB" id="A0A699Y7V3"/>
<reference evidence="2 3" key="1">
    <citation type="submission" date="2020-02" db="EMBL/GenBank/DDBJ databases">
        <title>Draft genome sequence of Haematococcus lacustris strain NIES-144.</title>
        <authorList>
            <person name="Morimoto D."/>
            <person name="Nakagawa S."/>
            <person name="Yoshida T."/>
            <person name="Sawayama S."/>
        </authorList>
    </citation>
    <scope>NUCLEOTIDE SEQUENCE [LARGE SCALE GENOMIC DNA]</scope>
    <source>
        <strain evidence="2 3">NIES-144</strain>
    </source>
</reference>